<sequence length="73" mass="7675">MAITPIEDFTILKAPMICPTGDPFIQEIRVIRLTGSPGDLGVIEATPGSALSSVCLKYTSHVVECLDGGGSFH</sequence>
<protein>
    <submittedName>
        <fullName evidence="1">Uncharacterized protein</fullName>
    </submittedName>
</protein>
<comment type="caution">
    <text evidence="1">The sequence shown here is derived from an EMBL/GenBank/DDBJ whole genome shotgun (WGS) entry which is preliminary data.</text>
</comment>
<evidence type="ECO:0000313" key="1">
    <source>
        <dbReference type="EMBL" id="KAK3725627.1"/>
    </source>
</evidence>
<name>A0AAE0XXY9_9GAST</name>
<accession>A0AAE0XXY9</accession>
<dbReference type="Proteomes" id="UP001283361">
    <property type="component" value="Unassembled WGS sequence"/>
</dbReference>
<organism evidence="1 2">
    <name type="scientific">Elysia crispata</name>
    <name type="common">lettuce slug</name>
    <dbReference type="NCBI Taxonomy" id="231223"/>
    <lineage>
        <taxon>Eukaryota</taxon>
        <taxon>Metazoa</taxon>
        <taxon>Spiralia</taxon>
        <taxon>Lophotrochozoa</taxon>
        <taxon>Mollusca</taxon>
        <taxon>Gastropoda</taxon>
        <taxon>Heterobranchia</taxon>
        <taxon>Euthyneura</taxon>
        <taxon>Panpulmonata</taxon>
        <taxon>Sacoglossa</taxon>
        <taxon>Placobranchoidea</taxon>
        <taxon>Plakobranchidae</taxon>
        <taxon>Elysia</taxon>
    </lineage>
</organism>
<dbReference type="AlphaFoldDB" id="A0AAE0XXY9"/>
<gene>
    <name evidence="1" type="ORF">RRG08_043044</name>
</gene>
<reference evidence="1" key="1">
    <citation type="journal article" date="2023" name="G3 (Bethesda)">
        <title>A reference genome for the long-term kleptoplast-retaining sea slug Elysia crispata morphotype clarki.</title>
        <authorList>
            <person name="Eastman K.E."/>
            <person name="Pendleton A.L."/>
            <person name="Shaikh M.A."/>
            <person name="Suttiyut T."/>
            <person name="Ogas R."/>
            <person name="Tomko P."/>
            <person name="Gavelis G."/>
            <person name="Widhalm J.R."/>
            <person name="Wisecaver J.H."/>
        </authorList>
    </citation>
    <scope>NUCLEOTIDE SEQUENCE</scope>
    <source>
        <strain evidence="1">ECLA1</strain>
    </source>
</reference>
<proteinExistence type="predicted"/>
<keyword evidence="2" id="KW-1185">Reference proteome</keyword>
<dbReference type="EMBL" id="JAWDGP010007329">
    <property type="protein sequence ID" value="KAK3725627.1"/>
    <property type="molecule type" value="Genomic_DNA"/>
</dbReference>
<evidence type="ECO:0000313" key="2">
    <source>
        <dbReference type="Proteomes" id="UP001283361"/>
    </source>
</evidence>